<sequence>MSKAERTGQPLGGVKCIVNTCYFHGGNEDYCTASSIEVQPRNASNSDETDCATFRPSTK</sequence>
<dbReference type="InterPro" id="IPR011437">
    <property type="entry name" value="DUF1540"/>
</dbReference>
<comment type="caution">
    <text evidence="3">The sequence shown here is derived from an EMBL/GenBank/DDBJ whole genome shotgun (WGS) entry which is preliminary data.</text>
</comment>
<proteinExistence type="predicted"/>
<protein>
    <recommendedName>
        <fullName evidence="2">DUF1540 domain-containing protein</fullName>
    </recommendedName>
</protein>
<keyword evidence="4" id="KW-1185">Reference proteome</keyword>
<feature type="region of interest" description="Disordered" evidence="1">
    <location>
        <begin position="39"/>
        <end position="59"/>
    </location>
</feature>
<feature type="domain" description="DUF1540" evidence="2">
    <location>
        <begin position="14"/>
        <end position="54"/>
    </location>
</feature>
<dbReference type="Pfam" id="PF07561">
    <property type="entry name" value="DUF1540"/>
    <property type="match status" value="1"/>
</dbReference>
<reference evidence="4" key="1">
    <citation type="submission" date="2015-07" db="EMBL/GenBank/DDBJ databases">
        <title>Draft genome sequence of the purine-degrading Gottschalkia purinilyticum DSM 1384 (formerly Clostridium purinilyticum).</title>
        <authorList>
            <person name="Poehlein A."/>
            <person name="Schiel-Bengelsdorf B."/>
            <person name="Bengelsdorf F.R."/>
            <person name="Daniel R."/>
            <person name="Duerre P."/>
        </authorList>
    </citation>
    <scope>NUCLEOTIDE SEQUENCE [LARGE SCALE GENOMIC DNA]</scope>
    <source>
        <strain evidence="4">DSM 1384</strain>
    </source>
</reference>
<gene>
    <name evidence="3" type="ORF">CLPU_1c03270</name>
</gene>
<dbReference type="AlphaFoldDB" id="A0A0L0WFA0"/>
<dbReference type="Proteomes" id="UP000037267">
    <property type="component" value="Unassembled WGS sequence"/>
</dbReference>
<evidence type="ECO:0000259" key="2">
    <source>
        <dbReference type="Pfam" id="PF07561"/>
    </source>
</evidence>
<dbReference type="RefSeq" id="WP_050353884.1">
    <property type="nucleotide sequence ID" value="NZ_LGSS01000001.1"/>
</dbReference>
<evidence type="ECO:0000313" key="3">
    <source>
        <dbReference type="EMBL" id="KNF10162.1"/>
    </source>
</evidence>
<organism evidence="3 4">
    <name type="scientific">Gottschalkia purinilytica</name>
    <name type="common">Clostridium purinilyticum</name>
    <dbReference type="NCBI Taxonomy" id="1503"/>
    <lineage>
        <taxon>Bacteria</taxon>
        <taxon>Bacillati</taxon>
        <taxon>Bacillota</taxon>
        <taxon>Tissierellia</taxon>
        <taxon>Tissierellales</taxon>
        <taxon>Gottschalkiaceae</taxon>
        <taxon>Gottschalkia</taxon>
    </lineage>
</organism>
<evidence type="ECO:0000256" key="1">
    <source>
        <dbReference type="SAM" id="MobiDB-lite"/>
    </source>
</evidence>
<evidence type="ECO:0000313" key="4">
    <source>
        <dbReference type="Proteomes" id="UP000037267"/>
    </source>
</evidence>
<accession>A0A0L0WFA0</accession>
<name>A0A0L0WFA0_GOTPU</name>
<dbReference type="EMBL" id="LGSS01000001">
    <property type="protein sequence ID" value="KNF10162.1"/>
    <property type="molecule type" value="Genomic_DNA"/>
</dbReference>
<dbReference type="OrthoDB" id="1739902at2"/>